<evidence type="ECO:0000313" key="3">
    <source>
        <dbReference type="Proteomes" id="UP001158049"/>
    </source>
</evidence>
<dbReference type="RefSeq" id="WP_283442607.1">
    <property type="nucleotide sequence ID" value="NZ_FXUL01000008.1"/>
</dbReference>
<keyword evidence="1" id="KW-0732">Signal</keyword>
<dbReference type="Proteomes" id="UP001158049">
    <property type="component" value="Unassembled WGS sequence"/>
</dbReference>
<evidence type="ECO:0000256" key="1">
    <source>
        <dbReference type="SAM" id="SignalP"/>
    </source>
</evidence>
<protein>
    <recommendedName>
        <fullName evidence="4">SH3 domain-containing protein</fullName>
    </recommendedName>
</protein>
<comment type="caution">
    <text evidence="2">The sequence shown here is derived from an EMBL/GenBank/DDBJ whole genome shotgun (WGS) entry which is preliminary data.</text>
</comment>
<reference evidence="2 3" key="1">
    <citation type="submission" date="2017-05" db="EMBL/GenBank/DDBJ databases">
        <authorList>
            <person name="Varghese N."/>
            <person name="Submissions S."/>
        </authorList>
    </citation>
    <scope>NUCLEOTIDE SEQUENCE [LARGE SCALE GENOMIC DNA]</scope>
    <source>
        <strain evidence="2 3">DSM 26001</strain>
    </source>
</reference>
<evidence type="ECO:0008006" key="4">
    <source>
        <dbReference type="Google" id="ProtNLM"/>
    </source>
</evidence>
<gene>
    <name evidence="2" type="ORF">SAMN06295970_108102</name>
</gene>
<sequence>MKRLSPMLFGLLALAASSAIAQDKVVSLSPANASVLDLYEQPAAPEAARQISVAEAGLPLPIQARQAGFYQVAIGGKDYWVRGSKVRVSRDTTASCGTVALGSGGLTAATPGAGKDACK</sequence>
<name>A0ABY1Q957_9BURK</name>
<accession>A0ABY1Q957</accession>
<evidence type="ECO:0000313" key="2">
    <source>
        <dbReference type="EMBL" id="SMP62371.1"/>
    </source>
</evidence>
<feature type="signal peptide" evidence="1">
    <location>
        <begin position="1"/>
        <end position="21"/>
    </location>
</feature>
<keyword evidence="3" id="KW-1185">Reference proteome</keyword>
<organism evidence="2 3">
    <name type="scientific">Noviherbaspirillum suwonense</name>
    <dbReference type="NCBI Taxonomy" id="1224511"/>
    <lineage>
        <taxon>Bacteria</taxon>
        <taxon>Pseudomonadati</taxon>
        <taxon>Pseudomonadota</taxon>
        <taxon>Betaproteobacteria</taxon>
        <taxon>Burkholderiales</taxon>
        <taxon>Oxalobacteraceae</taxon>
        <taxon>Noviherbaspirillum</taxon>
    </lineage>
</organism>
<proteinExistence type="predicted"/>
<dbReference type="EMBL" id="FXUL01000008">
    <property type="protein sequence ID" value="SMP62371.1"/>
    <property type="molecule type" value="Genomic_DNA"/>
</dbReference>
<feature type="chain" id="PRO_5047232421" description="SH3 domain-containing protein" evidence="1">
    <location>
        <begin position="22"/>
        <end position="119"/>
    </location>
</feature>